<dbReference type="PANTHER" id="PTHR30349">
    <property type="entry name" value="PHAGE INTEGRASE-RELATED"/>
    <property type="match status" value="1"/>
</dbReference>
<reference evidence="6 7" key="1">
    <citation type="submission" date="2016-11" db="EMBL/GenBank/DDBJ databases">
        <authorList>
            <person name="Varghese N."/>
            <person name="Submissions S."/>
        </authorList>
    </citation>
    <scope>NUCLEOTIDE SEQUENCE [LARGE SCALE GENOMIC DNA]</scope>
    <source>
        <strain evidence="6 7">CGMCC 1.12174</strain>
        <strain evidence="5 8">DSM 26351</strain>
    </source>
</reference>
<dbReference type="CDD" id="cd01185">
    <property type="entry name" value="INTN1_C_like"/>
    <property type="match status" value="1"/>
</dbReference>
<evidence type="ECO:0000256" key="1">
    <source>
        <dbReference type="ARBA" id="ARBA00008857"/>
    </source>
</evidence>
<dbReference type="InterPro" id="IPR002104">
    <property type="entry name" value="Integrase_catalytic"/>
</dbReference>
<dbReference type="STRING" id="1055723.SAMN05216293_2724"/>
<comment type="caution">
    <text evidence="6">The sequence shown here is derived from an EMBL/GenBank/DDBJ whole genome shotgun (WGS) entry which is preliminary data.</text>
</comment>
<proteinExistence type="inferred from homology"/>
<name>A0A1M6Y4V5_9FLAO</name>
<dbReference type="AlphaFoldDB" id="A0A1M6Y4V5"/>
<dbReference type="InterPro" id="IPR050090">
    <property type="entry name" value="Tyrosine_recombinase_XerCD"/>
</dbReference>
<evidence type="ECO:0000313" key="8">
    <source>
        <dbReference type="Proteomes" id="UP000198940"/>
    </source>
</evidence>
<dbReference type="Pfam" id="PF13102">
    <property type="entry name" value="Phage_int_SAM_5"/>
    <property type="match status" value="1"/>
</dbReference>
<dbReference type="RefSeq" id="WP_313791113.1">
    <property type="nucleotide sequence ID" value="NZ_FRAT01000007.1"/>
</dbReference>
<dbReference type="InterPro" id="IPR010998">
    <property type="entry name" value="Integrase_recombinase_N"/>
</dbReference>
<dbReference type="EMBL" id="FRAT01000007">
    <property type="protein sequence ID" value="SHL13173.1"/>
    <property type="molecule type" value="Genomic_DNA"/>
</dbReference>
<dbReference type="Gene3D" id="1.10.150.130">
    <property type="match status" value="1"/>
</dbReference>
<dbReference type="Pfam" id="PF00589">
    <property type="entry name" value="Phage_integrase"/>
    <property type="match status" value="1"/>
</dbReference>
<protein>
    <submittedName>
        <fullName evidence="6">Site-specific recombinase XerD</fullName>
    </submittedName>
</protein>
<dbReference type="InterPro" id="IPR035386">
    <property type="entry name" value="Arm-DNA-bind_5"/>
</dbReference>
<keyword evidence="8" id="KW-1185">Reference proteome</keyword>
<keyword evidence="2" id="KW-0238">DNA-binding</keyword>
<evidence type="ECO:0000256" key="3">
    <source>
        <dbReference type="ARBA" id="ARBA00023172"/>
    </source>
</evidence>
<dbReference type="Pfam" id="PF17293">
    <property type="entry name" value="Arm-DNA-bind_5"/>
    <property type="match status" value="1"/>
</dbReference>
<dbReference type="EMBL" id="FOKU01000005">
    <property type="protein sequence ID" value="SFC05455.1"/>
    <property type="molecule type" value="Genomic_DNA"/>
</dbReference>
<comment type="similarity">
    <text evidence="1">Belongs to the 'phage' integrase family.</text>
</comment>
<dbReference type="GO" id="GO:0003677">
    <property type="term" value="F:DNA binding"/>
    <property type="evidence" value="ECO:0007669"/>
    <property type="project" value="UniProtKB-KW"/>
</dbReference>
<dbReference type="Proteomes" id="UP000198940">
    <property type="component" value="Unassembled WGS sequence"/>
</dbReference>
<evidence type="ECO:0000313" key="6">
    <source>
        <dbReference type="EMBL" id="SHL13173.1"/>
    </source>
</evidence>
<evidence type="ECO:0000313" key="7">
    <source>
        <dbReference type="Proteomes" id="UP000184031"/>
    </source>
</evidence>
<dbReference type="InterPro" id="IPR011010">
    <property type="entry name" value="DNA_brk_join_enz"/>
</dbReference>
<dbReference type="GO" id="GO:0015074">
    <property type="term" value="P:DNA integration"/>
    <property type="evidence" value="ECO:0007669"/>
    <property type="project" value="InterPro"/>
</dbReference>
<accession>A0A1M6Y4V5</accession>
<evidence type="ECO:0000256" key="2">
    <source>
        <dbReference type="ARBA" id="ARBA00023125"/>
    </source>
</evidence>
<dbReference type="Proteomes" id="UP000184031">
    <property type="component" value="Unassembled WGS sequence"/>
</dbReference>
<gene>
    <name evidence="5" type="ORF">SAMN04487891_105122</name>
    <name evidence="6" type="ORF">SAMN05216293_2724</name>
</gene>
<keyword evidence="3" id="KW-0233">DNA recombination</keyword>
<dbReference type="InterPro" id="IPR025269">
    <property type="entry name" value="SAM-like_dom"/>
</dbReference>
<organism evidence="6 7">
    <name type="scientific">Flagellimonas taeanensis</name>
    <dbReference type="NCBI Taxonomy" id="1005926"/>
    <lineage>
        <taxon>Bacteria</taxon>
        <taxon>Pseudomonadati</taxon>
        <taxon>Bacteroidota</taxon>
        <taxon>Flavobacteriia</taxon>
        <taxon>Flavobacteriales</taxon>
        <taxon>Flavobacteriaceae</taxon>
        <taxon>Flagellimonas</taxon>
    </lineage>
</organism>
<evidence type="ECO:0000313" key="5">
    <source>
        <dbReference type="EMBL" id="SFC05455.1"/>
    </source>
</evidence>
<sequence length="408" mass="48168">MFMNTSIKLSLDTRRMTQNGCFPIILRLTHFRKTTSIKTGHYVPEEYWDHHRCKVKRNFPDVDSVHLMNTLLLKKQLKAQEVINRLADNDQLDRLTAKDIADKIVNKKRLNSFYEFGLQKAEELIREKRIGTARNYSGIIGRLKVFTNNRDLKFNELNLEFLKRFERHHLSKPGNTINGIASYMRTIKAIYNKGIKEGMVDEALYPFKYYTIKTKPTEKRAIKIESIKKILEMKTKIGSNHFHYRNYFILSYLMLGMSFIDMAFLKRDNIIDGRVKFQRRKTGKRYDIIITDQIQPIIQYYLDHPNPSGFLLPIIYRDTLELQYKDAQWELRRYNIGLKEIAKECKIEERLTSYVSRHSFATHAMFKKVPLEAISAMMGHNKLSTTQIYLKSLPSNVLDTYQLELNSI</sequence>
<dbReference type="GO" id="GO:0006310">
    <property type="term" value="P:DNA recombination"/>
    <property type="evidence" value="ECO:0007669"/>
    <property type="project" value="UniProtKB-KW"/>
</dbReference>
<feature type="domain" description="Tyr recombinase" evidence="4">
    <location>
        <begin position="217"/>
        <end position="402"/>
    </location>
</feature>
<dbReference type="SUPFAM" id="SSF56349">
    <property type="entry name" value="DNA breaking-rejoining enzymes"/>
    <property type="match status" value="1"/>
</dbReference>
<dbReference type="PANTHER" id="PTHR30349:SF64">
    <property type="entry name" value="PROPHAGE INTEGRASE INTD-RELATED"/>
    <property type="match status" value="1"/>
</dbReference>
<dbReference type="PROSITE" id="PS51898">
    <property type="entry name" value="TYR_RECOMBINASE"/>
    <property type="match status" value="1"/>
</dbReference>
<dbReference type="InterPro" id="IPR013762">
    <property type="entry name" value="Integrase-like_cat_sf"/>
</dbReference>
<evidence type="ECO:0000259" key="4">
    <source>
        <dbReference type="PROSITE" id="PS51898"/>
    </source>
</evidence>
<dbReference type="Gene3D" id="1.10.443.10">
    <property type="entry name" value="Intergrase catalytic core"/>
    <property type="match status" value="1"/>
</dbReference>